<dbReference type="Proteomes" id="UP001595557">
    <property type="component" value="Unassembled WGS sequence"/>
</dbReference>
<accession>A0ABV7IER4</accession>
<dbReference type="EMBL" id="JBHRTE010000052">
    <property type="protein sequence ID" value="MFC3169075.1"/>
    <property type="molecule type" value="Genomic_DNA"/>
</dbReference>
<evidence type="ECO:0000313" key="3">
    <source>
        <dbReference type="Proteomes" id="UP001595557"/>
    </source>
</evidence>
<dbReference type="RefSeq" id="WP_207466154.1">
    <property type="nucleotide sequence ID" value="NZ_JAFNAW010000007.1"/>
</dbReference>
<gene>
    <name evidence="2" type="ORF">ACFOD7_13570</name>
</gene>
<keyword evidence="3" id="KW-1185">Reference proteome</keyword>
<evidence type="ECO:0000256" key="1">
    <source>
        <dbReference type="SAM" id="Phobius"/>
    </source>
</evidence>
<feature type="transmembrane region" description="Helical" evidence="1">
    <location>
        <begin position="12"/>
        <end position="33"/>
    </location>
</feature>
<protein>
    <submittedName>
        <fullName evidence="2">Uncharacterized protein</fullName>
    </submittedName>
</protein>
<reference evidence="3" key="1">
    <citation type="journal article" date="2019" name="Int. J. Syst. Evol. Microbiol.">
        <title>The Global Catalogue of Microorganisms (GCM) 10K type strain sequencing project: providing services to taxonomists for standard genome sequencing and annotation.</title>
        <authorList>
            <consortium name="The Broad Institute Genomics Platform"/>
            <consortium name="The Broad Institute Genome Sequencing Center for Infectious Disease"/>
            <person name="Wu L."/>
            <person name="Ma J."/>
        </authorList>
    </citation>
    <scope>NUCLEOTIDE SEQUENCE [LARGE SCALE GENOMIC DNA]</scope>
    <source>
        <strain evidence="3">KCTC 52239</strain>
    </source>
</reference>
<name>A0ABV7IER4_9RHOB</name>
<keyword evidence="1" id="KW-0812">Transmembrane</keyword>
<sequence>MTNREPKPGPRRLGRAGIAAVAIIVAIVLVMFLGRNLWHATEVHDDPPETEQGRP</sequence>
<keyword evidence="1" id="KW-1133">Transmembrane helix</keyword>
<keyword evidence="1" id="KW-0472">Membrane</keyword>
<evidence type="ECO:0000313" key="2">
    <source>
        <dbReference type="EMBL" id="MFC3169075.1"/>
    </source>
</evidence>
<organism evidence="2 3">
    <name type="scientific">Paracoccus fontiphilus</name>
    <dbReference type="NCBI Taxonomy" id="1815556"/>
    <lineage>
        <taxon>Bacteria</taxon>
        <taxon>Pseudomonadati</taxon>
        <taxon>Pseudomonadota</taxon>
        <taxon>Alphaproteobacteria</taxon>
        <taxon>Rhodobacterales</taxon>
        <taxon>Paracoccaceae</taxon>
        <taxon>Paracoccus</taxon>
    </lineage>
</organism>
<comment type="caution">
    <text evidence="2">The sequence shown here is derived from an EMBL/GenBank/DDBJ whole genome shotgun (WGS) entry which is preliminary data.</text>
</comment>
<proteinExistence type="predicted"/>